<evidence type="ECO:0000313" key="2">
    <source>
        <dbReference type="Proteomes" id="UP000324800"/>
    </source>
</evidence>
<evidence type="ECO:0000313" key="1">
    <source>
        <dbReference type="EMBL" id="KAA6392560.1"/>
    </source>
</evidence>
<dbReference type="AlphaFoldDB" id="A0A5J4WCK1"/>
<organism evidence="1 2">
    <name type="scientific">Streblomastix strix</name>
    <dbReference type="NCBI Taxonomy" id="222440"/>
    <lineage>
        <taxon>Eukaryota</taxon>
        <taxon>Metamonada</taxon>
        <taxon>Preaxostyla</taxon>
        <taxon>Oxymonadida</taxon>
        <taxon>Streblomastigidae</taxon>
        <taxon>Streblomastix</taxon>
    </lineage>
</organism>
<gene>
    <name evidence="1" type="ORF">EZS28_011911</name>
</gene>
<reference evidence="1 2" key="1">
    <citation type="submission" date="2019-03" db="EMBL/GenBank/DDBJ databases">
        <title>Single cell metagenomics reveals metabolic interactions within the superorganism composed of flagellate Streblomastix strix and complex community of Bacteroidetes bacteria on its surface.</title>
        <authorList>
            <person name="Treitli S.C."/>
            <person name="Kolisko M."/>
            <person name="Husnik F."/>
            <person name="Keeling P."/>
            <person name="Hampl V."/>
        </authorList>
    </citation>
    <scope>NUCLEOTIDE SEQUENCE [LARGE SCALE GENOMIC DNA]</scope>
    <source>
        <strain evidence="1">ST1C</strain>
    </source>
</reference>
<dbReference type="EMBL" id="SNRW01002500">
    <property type="protein sequence ID" value="KAA6392560.1"/>
    <property type="molecule type" value="Genomic_DNA"/>
</dbReference>
<sequence length="144" mass="16410">MNAENELLDMEENILPMSQLSTSCQSKRDKTLFQSAVKVSGGEPIYALYKQINHSRNVHGTELVNKLKLPGFSNARKIKRGEEFAEESKTKVSPIPNYLGKIIAINFGFIYERKDGDKNNDERITYGYIIPRESMTEKRAPILI</sequence>
<accession>A0A5J4WCK1</accession>
<proteinExistence type="predicted"/>
<comment type="caution">
    <text evidence="1">The sequence shown here is derived from an EMBL/GenBank/DDBJ whole genome shotgun (WGS) entry which is preliminary data.</text>
</comment>
<protein>
    <submittedName>
        <fullName evidence="1">Uncharacterized protein</fullName>
    </submittedName>
</protein>
<dbReference type="Proteomes" id="UP000324800">
    <property type="component" value="Unassembled WGS sequence"/>
</dbReference>
<name>A0A5J4WCK1_9EUKA</name>